<dbReference type="Pfam" id="PF00672">
    <property type="entry name" value="HAMP"/>
    <property type="match status" value="1"/>
</dbReference>
<dbReference type="PROSITE" id="PS50885">
    <property type="entry name" value="HAMP"/>
    <property type="match status" value="1"/>
</dbReference>
<protein>
    <recommendedName>
        <fullName evidence="3">histidine kinase</fullName>
        <ecNumber evidence="3">2.7.13.3</ecNumber>
    </recommendedName>
</protein>
<keyword evidence="8" id="KW-1133">Transmembrane helix</keyword>
<dbReference type="CDD" id="cd06225">
    <property type="entry name" value="HAMP"/>
    <property type="match status" value="1"/>
</dbReference>
<dbReference type="RefSeq" id="WP_034421931.1">
    <property type="nucleotide sequence ID" value="NZ_CP045798.1"/>
</dbReference>
<organism evidence="11 12">
    <name type="scientific">Thermanaerosceptrum fracticalcis</name>
    <dbReference type="NCBI Taxonomy" id="1712410"/>
    <lineage>
        <taxon>Bacteria</taxon>
        <taxon>Bacillati</taxon>
        <taxon>Bacillota</taxon>
        <taxon>Clostridia</taxon>
        <taxon>Eubacteriales</taxon>
        <taxon>Peptococcaceae</taxon>
        <taxon>Thermanaerosceptrum</taxon>
    </lineage>
</organism>
<dbReference type="PANTHER" id="PTHR45453">
    <property type="entry name" value="PHOSPHATE REGULON SENSOR PROTEIN PHOR"/>
    <property type="match status" value="1"/>
</dbReference>
<dbReference type="SMART" id="SM00304">
    <property type="entry name" value="HAMP"/>
    <property type="match status" value="1"/>
</dbReference>
<dbReference type="InterPro" id="IPR050351">
    <property type="entry name" value="BphY/WalK/GraS-like"/>
</dbReference>
<dbReference type="GO" id="GO:0016036">
    <property type="term" value="P:cellular response to phosphate starvation"/>
    <property type="evidence" value="ECO:0007669"/>
    <property type="project" value="TreeGrafter"/>
</dbReference>
<dbReference type="GO" id="GO:0000155">
    <property type="term" value="F:phosphorelay sensor kinase activity"/>
    <property type="evidence" value="ECO:0007669"/>
    <property type="project" value="InterPro"/>
</dbReference>
<dbReference type="KEGG" id="tfr:BR63_08035"/>
<dbReference type="FunFam" id="3.30.565.10:FF:000006">
    <property type="entry name" value="Sensor histidine kinase WalK"/>
    <property type="match status" value="1"/>
</dbReference>
<evidence type="ECO:0000256" key="1">
    <source>
        <dbReference type="ARBA" id="ARBA00000085"/>
    </source>
</evidence>
<accession>A0A7G6E2G3</accession>
<dbReference type="Gene3D" id="6.10.340.10">
    <property type="match status" value="1"/>
</dbReference>
<keyword evidence="8" id="KW-0812">Transmembrane</keyword>
<sequence>MRWSTRLILLVVGMVLLTGIISGGLALHNTTTQFNRYVGQAQEAQALRLAEQLGEYYGESGSFQGVEIILGMPRGGMGRGPMMRGMGGVSFYLSDTAGRVLWHPLAREIGERVSLENEKVKYPVKSKGEAIAYLLPLDIQLWGSRNLESQFTTSVLRSIVWGTALSIFIAVLLGLGLSRALLAPLQNLVRAAREFSQGNLTHRLEVKGNPDFGEVFAAFNNMAENLSRQEKLRRELVADVAHELRTPLTILSGHLESMQEGIEEITPENITSLHDEVLRLRGLVDDLQQLSLAEAKQLPLSKQEVNTVKFAQETLALFEAEAKEKDVEMSLRAENNLPFVYLDKGRIRQVLINLLSNALRYVPRGGRIFVDLKREENQLLIKVSDNGPGIESEDLPYIFDRFYRGDKSRNRMSGGTGLGLAIAKGFVEAHGGTIGVESHAGKGTEFTIRLPLTTG</sequence>
<dbReference type="EMBL" id="CP045798">
    <property type="protein sequence ID" value="QNB46267.1"/>
    <property type="molecule type" value="Genomic_DNA"/>
</dbReference>
<dbReference type="Gene3D" id="1.10.287.130">
    <property type="match status" value="1"/>
</dbReference>
<dbReference type="Gene3D" id="3.30.565.10">
    <property type="entry name" value="Histidine kinase-like ATPase, C-terminal domain"/>
    <property type="match status" value="1"/>
</dbReference>
<dbReference type="Pfam" id="PF00512">
    <property type="entry name" value="HisKA"/>
    <property type="match status" value="1"/>
</dbReference>
<dbReference type="SUPFAM" id="SSF55874">
    <property type="entry name" value="ATPase domain of HSP90 chaperone/DNA topoisomerase II/histidine kinase"/>
    <property type="match status" value="1"/>
</dbReference>
<keyword evidence="8" id="KW-0472">Membrane</keyword>
<evidence type="ECO:0000256" key="3">
    <source>
        <dbReference type="ARBA" id="ARBA00012438"/>
    </source>
</evidence>
<dbReference type="GO" id="GO:0004721">
    <property type="term" value="F:phosphoprotein phosphatase activity"/>
    <property type="evidence" value="ECO:0007669"/>
    <property type="project" value="TreeGrafter"/>
</dbReference>
<comment type="catalytic activity">
    <reaction evidence="1">
        <text>ATP + protein L-histidine = ADP + protein N-phospho-L-histidine.</text>
        <dbReference type="EC" id="2.7.13.3"/>
    </reaction>
</comment>
<dbReference type="EC" id="2.7.13.3" evidence="3"/>
<gene>
    <name evidence="11" type="ORF">BR63_08035</name>
</gene>
<dbReference type="GO" id="GO:0005886">
    <property type="term" value="C:plasma membrane"/>
    <property type="evidence" value="ECO:0007669"/>
    <property type="project" value="TreeGrafter"/>
</dbReference>
<dbReference type="Proteomes" id="UP000515847">
    <property type="component" value="Chromosome"/>
</dbReference>
<proteinExistence type="predicted"/>
<keyword evidence="7" id="KW-0902">Two-component regulatory system</keyword>
<comment type="subcellular location">
    <subcellularLocation>
        <location evidence="2">Membrane</location>
    </subcellularLocation>
</comment>
<dbReference type="PANTHER" id="PTHR45453:SF1">
    <property type="entry name" value="PHOSPHATE REGULON SENSOR PROTEIN PHOR"/>
    <property type="match status" value="1"/>
</dbReference>
<dbReference type="OrthoDB" id="9813151at2"/>
<keyword evidence="12" id="KW-1185">Reference proteome</keyword>
<name>A0A7G6E2G3_THEFR</name>
<evidence type="ECO:0000313" key="12">
    <source>
        <dbReference type="Proteomes" id="UP000515847"/>
    </source>
</evidence>
<evidence type="ECO:0000256" key="6">
    <source>
        <dbReference type="ARBA" id="ARBA00022777"/>
    </source>
</evidence>
<dbReference type="SUPFAM" id="SSF158472">
    <property type="entry name" value="HAMP domain-like"/>
    <property type="match status" value="1"/>
</dbReference>
<evidence type="ECO:0000256" key="5">
    <source>
        <dbReference type="ARBA" id="ARBA00022679"/>
    </source>
</evidence>
<dbReference type="SMART" id="SM00388">
    <property type="entry name" value="HisKA"/>
    <property type="match status" value="1"/>
</dbReference>
<evidence type="ECO:0000313" key="11">
    <source>
        <dbReference type="EMBL" id="QNB46267.1"/>
    </source>
</evidence>
<evidence type="ECO:0000256" key="8">
    <source>
        <dbReference type="SAM" id="Phobius"/>
    </source>
</evidence>
<dbReference type="PROSITE" id="PS50109">
    <property type="entry name" value="HIS_KIN"/>
    <property type="match status" value="1"/>
</dbReference>
<reference evidence="11 12" key="1">
    <citation type="journal article" date="2019" name="Front. Microbiol.">
        <title>Thermoanaerosceptrum fracticalcis gen. nov. sp. nov., a Novel Fumarate-Fermenting Microorganism From a Deep Fractured Carbonate Aquifer of the US Great Basin.</title>
        <authorList>
            <person name="Hamilton-Brehm S.D."/>
            <person name="Stewart L.E."/>
            <person name="Zavarin M."/>
            <person name="Caldwell M."/>
            <person name="Lawson P.A."/>
            <person name="Onstott T.C."/>
            <person name="Grzymski J."/>
            <person name="Neveux I."/>
            <person name="Lollar B.S."/>
            <person name="Russell C.E."/>
            <person name="Moser D.P."/>
        </authorList>
    </citation>
    <scope>NUCLEOTIDE SEQUENCE [LARGE SCALE GENOMIC DNA]</scope>
    <source>
        <strain evidence="11 12">DRI-13</strain>
    </source>
</reference>
<dbReference type="SMART" id="SM00387">
    <property type="entry name" value="HATPase_c"/>
    <property type="match status" value="1"/>
</dbReference>
<evidence type="ECO:0000256" key="2">
    <source>
        <dbReference type="ARBA" id="ARBA00004370"/>
    </source>
</evidence>
<evidence type="ECO:0000256" key="7">
    <source>
        <dbReference type="ARBA" id="ARBA00023012"/>
    </source>
</evidence>
<keyword evidence="4" id="KW-0597">Phosphoprotein</keyword>
<evidence type="ECO:0000256" key="4">
    <source>
        <dbReference type="ARBA" id="ARBA00022553"/>
    </source>
</evidence>
<dbReference type="InterPro" id="IPR003594">
    <property type="entry name" value="HATPase_dom"/>
</dbReference>
<dbReference type="PRINTS" id="PR00344">
    <property type="entry name" value="BCTRLSENSOR"/>
</dbReference>
<dbReference type="InterPro" id="IPR003661">
    <property type="entry name" value="HisK_dim/P_dom"/>
</dbReference>
<dbReference type="CDD" id="cd00075">
    <property type="entry name" value="HATPase"/>
    <property type="match status" value="1"/>
</dbReference>
<dbReference type="InterPro" id="IPR036890">
    <property type="entry name" value="HATPase_C_sf"/>
</dbReference>
<feature type="domain" description="HAMP" evidence="10">
    <location>
        <begin position="179"/>
        <end position="231"/>
    </location>
</feature>
<dbReference type="CDD" id="cd00082">
    <property type="entry name" value="HisKA"/>
    <property type="match status" value="1"/>
</dbReference>
<evidence type="ECO:0000259" key="9">
    <source>
        <dbReference type="PROSITE" id="PS50109"/>
    </source>
</evidence>
<feature type="transmembrane region" description="Helical" evidence="8">
    <location>
        <begin position="159"/>
        <end position="182"/>
    </location>
</feature>
<keyword evidence="6" id="KW-0418">Kinase</keyword>
<dbReference type="InterPro" id="IPR005467">
    <property type="entry name" value="His_kinase_dom"/>
</dbReference>
<dbReference type="InterPro" id="IPR036097">
    <property type="entry name" value="HisK_dim/P_sf"/>
</dbReference>
<dbReference type="AlphaFoldDB" id="A0A7G6E2G3"/>
<dbReference type="InterPro" id="IPR003660">
    <property type="entry name" value="HAMP_dom"/>
</dbReference>
<keyword evidence="5" id="KW-0808">Transferase</keyword>
<dbReference type="SUPFAM" id="SSF47384">
    <property type="entry name" value="Homodimeric domain of signal transducing histidine kinase"/>
    <property type="match status" value="1"/>
</dbReference>
<dbReference type="Pfam" id="PF02518">
    <property type="entry name" value="HATPase_c"/>
    <property type="match status" value="1"/>
</dbReference>
<feature type="domain" description="Histidine kinase" evidence="9">
    <location>
        <begin position="239"/>
        <end position="454"/>
    </location>
</feature>
<dbReference type="InterPro" id="IPR004358">
    <property type="entry name" value="Sig_transdc_His_kin-like_C"/>
</dbReference>
<evidence type="ECO:0000259" key="10">
    <source>
        <dbReference type="PROSITE" id="PS50885"/>
    </source>
</evidence>